<evidence type="ECO:0000256" key="2">
    <source>
        <dbReference type="ARBA" id="ARBA00023125"/>
    </source>
</evidence>
<dbReference type="EMBL" id="PCDP01000028">
    <property type="protein sequence ID" value="PZM15085.1"/>
    <property type="molecule type" value="Genomic_DNA"/>
</dbReference>
<name>A0A2W4CY13_9HYPH</name>
<dbReference type="OrthoDB" id="9809772at2"/>
<dbReference type="PROSITE" id="PS50977">
    <property type="entry name" value="HTH_TETR_2"/>
    <property type="match status" value="1"/>
</dbReference>
<evidence type="ECO:0000256" key="1">
    <source>
        <dbReference type="ARBA" id="ARBA00023015"/>
    </source>
</evidence>
<evidence type="ECO:0000313" key="7">
    <source>
        <dbReference type="Proteomes" id="UP000248925"/>
    </source>
</evidence>
<keyword evidence="2 4" id="KW-0238">DNA-binding</keyword>
<organism evidence="6 7">
    <name type="scientific">Rhizobium tubonense</name>
    <dbReference type="NCBI Taxonomy" id="484088"/>
    <lineage>
        <taxon>Bacteria</taxon>
        <taxon>Pseudomonadati</taxon>
        <taxon>Pseudomonadota</taxon>
        <taxon>Alphaproteobacteria</taxon>
        <taxon>Hyphomicrobiales</taxon>
        <taxon>Rhizobiaceae</taxon>
        <taxon>Rhizobium/Agrobacterium group</taxon>
        <taxon>Rhizobium</taxon>
    </lineage>
</organism>
<gene>
    <name evidence="6" type="ORF">CPY51_08560</name>
</gene>
<keyword evidence="1" id="KW-0805">Transcription regulation</keyword>
<dbReference type="SUPFAM" id="SSF46689">
    <property type="entry name" value="Homeodomain-like"/>
    <property type="match status" value="1"/>
</dbReference>
<evidence type="ECO:0000313" key="6">
    <source>
        <dbReference type="EMBL" id="PZM15085.1"/>
    </source>
</evidence>
<dbReference type="InterPro" id="IPR009057">
    <property type="entry name" value="Homeodomain-like_sf"/>
</dbReference>
<feature type="DNA-binding region" description="H-T-H motif" evidence="4">
    <location>
        <begin position="27"/>
        <end position="46"/>
    </location>
</feature>
<dbReference type="PANTHER" id="PTHR47506:SF1">
    <property type="entry name" value="HTH-TYPE TRANSCRIPTIONAL REGULATOR YJDC"/>
    <property type="match status" value="1"/>
</dbReference>
<dbReference type="PRINTS" id="PR00455">
    <property type="entry name" value="HTHTETR"/>
</dbReference>
<sequence length="188" mass="20460">MSTNDTREAIMDAARLMVQANGYNALSFREVAKAVGVKSASVHYHFPTKGDLGAALARRYTEELTGYLGGLLALPDSGERWAQYYTDVFRSPLLNDNRMCMAGIMAAEHSDLPSEVRLEVNRFIDANVEWLAAVLSKRAPKADAALIQRQALAIFAAIEGAQLIARGRGDIAAFDQSVEAYRVAGLLP</sequence>
<evidence type="ECO:0000256" key="4">
    <source>
        <dbReference type="PROSITE-ProRule" id="PRU00335"/>
    </source>
</evidence>
<proteinExistence type="predicted"/>
<feature type="domain" description="HTH tetR-type" evidence="5">
    <location>
        <begin position="4"/>
        <end position="64"/>
    </location>
</feature>
<dbReference type="Pfam" id="PF00440">
    <property type="entry name" value="TetR_N"/>
    <property type="match status" value="1"/>
</dbReference>
<keyword evidence="3" id="KW-0804">Transcription</keyword>
<evidence type="ECO:0000256" key="3">
    <source>
        <dbReference type="ARBA" id="ARBA00023163"/>
    </source>
</evidence>
<dbReference type="RefSeq" id="WP_111159849.1">
    <property type="nucleotide sequence ID" value="NZ_PCDP01000028.1"/>
</dbReference>
<comment type="caution">
    <text evidence="6">The sequence shown here is derived from an EMBL/GenBank/DDBJ whole genome shotgun (WGS) entry which is preliminary data.</text>
</comment>
<dbReference type="Proteomes" id="UP000248925">
    <property type="component" value="Unassembled WGS sequence"/>
</dbReference>
<keyword evidence="7" id="KW-1185">Reference proteome</keyword>
<dbReference type="GO" id="GO:0003677">
    <property type="term" value="F:DNA binding"/>
    <property type="evidence" value="ECO:0007669"/>
    <property type="project" value="UniProtKB-UniRule"/>
</dbReference>
<dbReference type="AlphaFoldDB" id="A0A2W4CY13"/>
<evidence type="ECO:0000259" key="5">
    <source>
        <dbReference type="PROSITE" id="PS50977"/>
    </source>
</evidence>
<dbReference type="Gene3D" id="1.10.357.10">
    <property type="entry name" value="Tetracycline Repressor, domain 2"/>
    <property type="match status" value="1"/>
</dbReference>
<dbReference type="SUPFAM" id="SSF48498">
    <property type="entry name" value="Tetracyclin repressor-like, C-terminal domain"/>
    <property type="match status" value="1"/>
</dbReference>
<dbReference type="InterPro" id="IPR036271">
    <property type="entry name" value="Tet_transcr_reg_TetR-rel_C_sf"/>
</dbReference>
<accession>A0A2W4CY13</accession>
<reference evidence="6 7" key="1">
    <citation type="journal article" date="2018" name="Sci. Rep.">
        <title>Rhizobium tumorigenes sp. nov., a novel plant tumorigenic bacterium isolated from cane gall tumors on thornless blackberry.</title>
        <authorList>
            <person name="Kuzmanovi N."/>
            <person name="Smalla K."/>
            <person name="Gronow S."/>
            <person name="PuBawska J."/>
        </authorList>
    </citation>
    <scope>NUCLEOTIDE SEQUENCE [LARGE SCALE GENOMIC DNA]</scope>
    <source>
        <strain evidence="6 7">CCBAU 85046</strain>
    </source>
</reference>
<dbReference type="PANTHER" id="PTHR47506">
    <property type="entry name" value="TRANSCRIPTIONAL REGULATORY PROTEIN"/>
    <property type="match status" value="1"/>
</dbReference>
<protein>
    <submittedName>
        <fullName evidence="6">TetR family transcriptional regulator</fullName>
    </submittedName>
</protein>
<dbReference type="InterPro" id="IPR001647">
    <property type="entry name" value="HTH_TetR"/>
</dbReference>